<dbReference type="PIRSF" id="PIRSF005091">
    <property type="entry name" value="Mmb_sulf_HI1246"/>
    <property type="match status" value="1"/>
</dbReference>
<dbReference type="GO" id="GO:0016740">
    <property type="term" value="F:transferase activity"/>
    <property type="evidence" value="ECO:0007669"/>
    <property type="project" value="UniProtKB-KW"/>
</dbReference>
<dbReference type="SUPFAM" id="SSF53649">
    <property type="entry name" value="Alkaline phosphatase-like"/>
    <property type="match status" value="1"/>
</dbReference>
<keyword evidence="7" id="KW-0472">Membrane</keyword>
<proteinExistence type="inferred from homology"/>
<dbReference type="GO" id="GO:0016787">
    <property type="term" value="F:hydrolase activity"/>
    <property type="evidence" value="ECO:0007669"/>
    <property type="project" value="UniProtKB-KW"/>
</dbReference>
<keyword evidence="5" id="KW-0812">Transmembrane</keyword>
<keyword evidence="8" id="KW-0808">Transferase</keyword>
<dbReference type="PANTHER" id="PTHR47371:SF3">
    <property type="entry name" value="PHOSPHOGLYCEROL TRANSFERASE I"/>
    <property type="match status" value="1"/>
</dbReference>
<dbReference type="EMBL" id="WMQV01000001">
    <property type="protein sequence ID" value="MTL93050.1"/>
    <property type="molecule type" value="Genomic_DNA"/>
</dbReference>
<evidence type="ECO:0000313" key="8">
    <source>
        <dbReference type="EMBL" id="MTL93050.1"/>
    </source>
</evidence>
<sequence>MKKFGWIKSYVIVFAYIVTLVSVDLLLHYLAGLNVLVKRSILFSTAYACGFAAIGLLFKGMGRQIYYGLTAILFAILGLGQVIYHYFYKAFFSVSQATNLGELGTVKGEIFRVLEWKYTLFFIPVVLFILILVLLKRQMKRQKSDYMAVVVCFVIAFGLNWVTKITFETTDSVSDKFKDDNYLYESLFDKERAMERFGLFAYTKQDVSITTQRFISKKFKIAADYEQIDAYFEEMNHEHVENEMTGLFEGKNVVFVLAESLSNLAIDENMTPTLYKMIQEGLYFDNYYSPTYKASTSDSEFVVNTSLVPSMSYGTTSYDFANNTFPNTLANRFKEAGYTAQSFHSNTGDFYNRFNYHRALGYETFYDQKALGLAFLDEWEYMVNWPSDTDLMKASADIFLQQEKFFSYILTTNGHTPYTTQRTELAANYDYVRPFVKEGADEEIVYYYAAQNAFDESMAYLINRLEEAGELEDTVIIIFGDHYPYPIHHDKIWAYDDTNAWNWQELHKVPLIMWTPGMEPQTVSKLMSSFDVAPTVANLFNLNYDYYHAFGVDAFSDDESLVVFSNYGWITEHARNNIWSGYTESYDEIGTEAYINSMNNKVLEMFEIGQEILKDDYFAQ</sequence>
<keyword evidence="6" id="KW-1133">Transmembrane helix</keyword>
<dbReference type="Gene3D" id="3.40.720.10">
    <property type="entry name" value="Alkaline Phosphatase, subunit A"/>
    <property type="match status" value="1"/>
</dbReference>
<dbReference type="GO" id="GO:0005886">
    <property type="term" value="C:plasma membrane"/>
    <property type="evidence" value="ECO:0007669"/>
    <property type="project" value="UniProtKB-SubCell"/>
</dbReference>
<dbReference type="InterPro" id="IPR012160">
    <property type="entry name" value="LtaS-like"/>
</dbReference>
<name>A0A6G2CJL8_9FIRM</name>
<dbReference type="AlphaFoldDB" id="A0A6G2CJL8"/>
<evidence type="ECO:0000256" key="6">
    <source>
        <dbReference type="ARBA" id="ARBA00022989"/>
    </source>
</evidence>
<dbReference type="Pfam" id="PF00884">
    <property type="entry name" value="Sulfatase"/>
    <property type="match status" value="1"/>
</dbReference>
<reference evidence="8" key="1">
    <citation type="journal article" date="2019" name="Nat. Med.">
        <title>A library of human gut bacterial isolates paired with longitudinal multiomics data enables mechanistic microbiome research.</title>
        <authorList>
            <person name="Poyet M."/>
            <person name="Groussin M."/>
            <person name="Gibbons S.M."/>
            <person name="Avila-Pacheco J."/>
            <person name="Jiang X."/>
            <person name="Kearney S.M."/>
            <person name="Perrotta A.R."/>
            <person name="Berdy B."/>
            <person name="Zhao S."/>
            <person name="Lieberman T.D."/>
            <person name="Swanson P.K."/>
            <person name="Smith M."/>
            <person name="Roesemann S."/>
            <person name="Alexander J.E."/>
            <person name="Rich S.A."/>
            <person name="Livny J."/>
            <person name="Vlamakis H."/>
            <person name="Clish C."/>
            <person name="Bullock K."/>
            <person name="Deik A."/>
            <person name="Scott J."/>
            <person name="Pierce K.A."/>
            <person name="Xavier R.J."/>
            <person name="Alm E.J."/>
        </authorList>
    </citation>
    <scope>NUCLEOTIDE SEQUENCE</scope>
    <source>
        <strain evidence="8">BIOML-A179</strain>
    </source>
</reference>
<dbReference type="PANTHER" id="PTHR47371">
    <property type="entry name" value="LIPOTEICHOIC ACID SYNTHASE"/>
    <property type="match status" value="1"/>
</dbReference>
<dbReference type="InterPro" id="IPR017850">
    <property type="entry name" value="Alkaline_phosphatase_core_sf"/>
</dbReference>
<keyword evidence="4" id="KW-1003">Cell membrane</keyword>
<evidence type="ECO:0000256" key="2">
    <source>
        <dbReference type="ARBA" id="ARBA00004936"/>
    </source>
</evidence>
<evidence type="ECO:0000256" key="3">
    <source>
        <dbReference type="ARBA" id="ARBA00009983"/>
    </source>
</evidence>
<organism evidence="8">
    <name type="scientific">Turicibacter sanguinis</name>
    <dbReference type="NCBI Taxonomy" id="154288"/>
    <lineage>
        <taxon>Bacteria</taxon>
        <taxon>Bacillati</taxon>
        <taxon>Bacillota</taxon>
        <taxon>Erysipelotrichia</taxon>
        <taxon>Erysipelotrichales</taxon>
        <taxon>Turicibacteraceae</taxon>
        <taxon>Turicibacter</taxon>
    </lineage>
</organism>
<evidence type="ECO:0000256" key="4">
    <source>
        <dbReference type="ARBA" id="ARBA00022475"/>
    </source>
</evidence>
<comment type="subcellular location">
    <subcellularLocation>
        <location evidence="1">Cell membrane</location>
        <topology evidence="1">Multi-pass membrane protein</topology>
    </subcellularLocation>
</comment>
<comment type="pathway">
    <text evidence="2">Cell wall biogenesis; lipoteichoic acid biosynthesis.</text>
</comment>
<dbReference type="CDD" id="cd16015">
    <property type="entry name" value="LTA_synthase"/>
    <property type="match status" value="1"/>
</dbReference>
<protein>
    <submittedName>
        <fullName evidence="8">Sulfatase-like hydrolase/transferase</fullName>
    </submittedName>
</protein>
<dbReference type="RefSeq" id="WP_129821273.1">
    <property type="nucleotide sequence ID" value="NZ_RCYV01000003.1"/>
</dbReference>
<evidence type="ECO:0000256" key="1">
    <source>
        <dbReference type="ARBA" id="ARBA00004651"/>
    </source>
</evidence>
<dbReference type="InterPro" id="IPR050448">
    <property type="entry name" value="OpgB/LTA_synthase_biosynth"/>
</dbReference>
<accession>A0A6G2CJL8</accession>
<dbReference type="Gene3D" id="3.30.1120.170">
    <property type="match status" value="1"/>
</dbReference>
<evidence type="ECO:0000256" key="7">
    <source>
        <dbReference type="ARBA" id="ARBA00023136"/>
    </source>
</evidence>
<keyword evidence="8" id="KW-0378">Hydrolase</keyword>
<evidence type="ECO:0000256" key="5">
    <source>
        <dbReference type="ARBA" id="ARBA00022692"/>
    </source>
</evidence>
<dbReference type="InterPro" id="IPR000917">
    <property type="entry name" value="Sulfatase_N"/>
</dbReference>
<comment type="caution">
    <text evidence="8">The sequence shown here is derived from an EMBL/GenBank/DDBJ whole genome shotgun (WGS) entry which is preliminary data.</text>
</comment>
<comment type="similarity">
    <text evidence="3">Belongs to the LTA synthase family.</text>
</comment>
<gene>
    <name evidence="8" type="ORF">GMA64_00730</name>
</gene>